<keyword evidence="1" id="KW-0732">Signal</keyword>
<feature type="signal peptide" evidence="1">
    <location>
        <begin position="1"/>
        <end position="18"/>
    </location>
</feature>
<dbReference type="SUPFAM" id="SSF49482">
    <property type="entry name" value="Aromatic compound dioxygenase"/>
    <property type="match status" value="1"/>
</dbReference>
<name>A0ABR1R820_9PEZI</name>
<dbReference type="Pfam" id="PF00775">
    <property type="entry name" value="Dioxygenase_C"/>
    <property type="match status" value="1"/>
</dbReference>
<protein>
    <recommendedName>
        <fullName evidence="2">Intradiol ring-cleavage dioxygenases domain-containing protein</fullName>
    </recommendedName>
</protein>
<dbReference type="PANTHER" id="PTHR34315:SF1">
    <property type="entry name" value="INTRADIOL RING-CLEAVAGE DIOXYGENASES DOMAIN-CONTAINING PROTEIN-RELATED"/>
    <property type="match status" value="1"/>
</dbReference>
<dbReference type="CDD" id="cd03457">
    <property type="entry name" value="intradiol_dioxygenase_like"/>
    <property type="match status" value="1"/>
</dbReference>
<sequence>MHFSTALVSAFAATLVAAHPGANVQEEAQERRDYLATAKRTSLDHCSAQLKARGLGQAAALRRRAVAEKKSKRGLLHQRDLADLNKSHHSDADYDAQTPLDTLFAKEKSCVLAPETTEGPYYVAGEFIRQNVVEEEQGVPLTLDLAIYDVETCDPITDTWVQIWSCNSTGIYSGVPSGADYTPAPENLDTTFLRGFQQTDASGALQFETLYPGHYSGRTQHIHVAVHPDASPRANRTILEATVSHIGQLYFDQDLSDRVERLAPYSANTQPVTANDKDALLLVDLESTDPIVEYVMLGDKVEDGVLAWFSFGVNMTATREADVAATYYESGGVATPKEE</sequence>
<organism evidence="3 4">
    <name type="scientific">Apiospora marii</name>
    <dbReference type="NCBI Taxonomy" id="335849"/>
    <lineage>
        <taxon>Eukaryota</taxon>
        <taxon>Fungi</taxon>
        <taxon>Dikarya</taxon>
        <taxon>Ascomycota</taxon>
        <taxon>Pezizomycotina</taxon>
        <taxon>Sordariomycetes</taxon>
        <taxon>Xylariomycetidae</taxon>
        <taxon>Amphisphaeriales</taxon>
        <taxon>Apiosporaceae</taxon>
        <taxon>Apiospora</taxon>
    </lineage>
</organism>
<evidence type="ECO:0000313" key="4">
    <source>
        <dbReference type="Proteomes" id="UP001396898"/>
    </source>
</evidence>
<keyword evidence="4" id="KW-1185">Reference proteome</keyword>
<evidence type="ECO:0000313" key="3">
    <source>
        <dbReference type="EMBL" id="KAK8001636.1"/>
    </source>
</evidence>
<feature type="chain" id="PRO_5046381597" description="Intradiol ring-cleavage dioxygenases domain-containing protein" evidence="1">
    <location>
        <begin position="19"/>
        <end position="339"/>
    </location>
</feature>
<comment type="caution">
    <text evidence="3">The sequence shown here is derived from an EMBL/GenBank/DDBJ whole genome shotgun (WGS) entry which is preliminary data.</text>
</comment>
<dbReference type="InterPro" id="IPR000627">
    <property type="entry name" value="Intradiol_dOase_C"/>
</dbReference>
<evidence type="ECO:0000256" key="1">
    <source>
        <dbReference type="SAM" id="SignalP"/>
    </source>
</evidence>
<dbReference type="PANTHER" id="PTHR34315">
    <property type="match status" value="1"/>
</dbReference>
<gene>
    <name evidence="3" type="ORF">PG991_013858</name>
</gene>
<dbReference type="EMBL" id="JAQQWI010000018">
    <property type="protein sequence ID" value="KAK8001636.1"/>
    <property type="molecule type" value="Genomic_DNA"/>
</dbReference>
<feature type="domain" description="Intradiol ring-cleavage dioxygenases" evidence="2">
    <location>
        <begin position="118"/>
        <end position="234"/>
    </location>
</feature>
<dbReference type="InterPro" id="IPR015889">
    <property type="entry name" value="Intradiol_dOase_core"/>
</dbReference>
<dbReference type="Proteomes" id="UP001396898">
    <property type="component" value="Unassembled WGS sequence"/>
</dbReference>
<proteinExistence type="predicted"/>
<reference evidence="3 4" key="1">
    <citation type="submission" date="2023-01" db="EMBL/GenBank/DDBJ databases">
        <title>Analysis of 21 Apiospora genomes using comparative genomics revels a genus with tremendous synthesis potential of carbohydrate active enzymes and secondary metabolites.</title>
        <authorList>
            <person name="Sorensen T."/>
        </authorList>
    </citation>
    <scope>NUCLEOTIDE SEQUENCE [LARGE SCALE GENOMIC DNA]</scope>
    <source>
        <strain evidence="3 4">CBS 20057</strain>
    </source>
</reference>
<evidence type="ECO:0000259" key="2">
    <source>
        <dbReference type="Pfam" id="PF00775"/>
    </source>
</evidence>
<accession>A0ABR1R820</accession>
<dbReference type="Gene3D" id="2.60.130.10">
    <property type="entry name" value="Aromatic compound dioxygenase"/>
    <property type="match status" value="1"/>
</dbReference>